<dbReference type="Pfam" id="PF08309">
    <property type="entry name" value="LVIVD"/>
    <property type="match status" value="3"/>
</dbReference>
<dbReference type="AlphaFoldDB" id="A0A2S7IFI5"/>
<dbReference type="SUPFAM" id="SSF101908">
    <property type="entry name" value="Putative isomerase YbhE"/>
    <property type="match status" value="1"/>
</dbReference>
<name>A0A2S7IFI5_9BACT</name>
<comment type="caution">
    <text evidence="1">The sequence shown here is derived from an EMBL/GenBank/DDBJ whole genome shotgun (WGS) entry which is preliminary data.</text>
</comment>
<accession>A0A2S7IFI5</accession>
<gene>
    <name evidence="1" type="ORF">C5O19_24040</name>
</gene>
<reference evidence="2" key="1">
    <citation type="submission" date="2018-02" db="EMBL/GenBank/DDBJ databases">
        <title>Genome sequencing of Solimonas sp. HR-BB.</title>
        <authorList>
            <person name="Lee Y."/>
            <person name="Jeon C.O."/>
        </authorList>
    </citation>
    <scope>NUCLEOTIDE SEQUENCE [LARGE SCALE GENOMIC DNA]</scope>
    <source>
        <strain evidence="2">HR-U</strain>
    </source>
</reference>
<organism evidence="1 2">
    <name type="scientific">Siphonobacter curvatus</name>
    <dbReference type="NCBI Taxonomy" id="2094562"/>
    <lineage>
        <taxon>Bacteria</taxon>
        <taxon>Pseudomonadati</taxon>
        <taxon>Bacteroidota</taxon>
        <taxon>Cytophagia</taxon>
        <taxon>Cytophagales</taxon>
        <taxon>Cytophagaceae</taxon>
        <taxon>Siphonobacter</taxon>
    </lineage>
</organism>
<dbReference type="PROSITE" id="PS51257">
    <property type="entry name" value="PROKAR_LIPOPROTEIN"/>
    <property type="match status" value="1"/>
</dbReference>
<proteinExistence type="predicted"/>
<dbReference type="OrthoDB" id="1521841at2"/>
<evidence type="ECO:0000313" key="1">
    <source>
        <dbReference type="EMBL" id="PQA53749.1"/>
    </source>
</evidence>
<dbReference type="InterPro" id="IPR013211">
    <property type="entry name" value="LVIVD"/>
</dbReference>
<dbReference type="RefSeq" id="WP_104715914.1">
    <property type="nucleotide sequence ID" value="NZ_PTRA01000008.1"/>
</dbReference>
<keyword evidence="2" id="KW-1185">Reference proteome</keyword>
<evidence type="ECO:0008006" key="3">
    <source>
        <dbReference type="Google" id="ProtNLM"/>
    </source>
</evidence>
<evidence type="ECO:0000313" key="2">
    <source>
        <dbReference type="Proteomes" id="UP000239590"/>
    </source>
</evidence>
<dbReference type="EMBL" id="PTRA01000008">
    <property type="protein sequence ID" value="PQA53749.1"/>
    <property type="molecule type" value="Genomic_DNA"/>
</dbReference>
<sequence length="441" mass="48714">MKKPLLVCILAAFGLSSCEDQCQQTRVYRQLSPFQVSLSELRQNGVAIQEATGLENPGKIYAKDNFLFINEVKKGIHIIDNTDPAHPVNVSFIRILGNADMAVKGNTLYADSYTDFLVFDISNPRQPLQLQRITNAFQSGMVEGISWSTNAVNWGNTQQEATTIIDYTPNLVTQVTETDCEGNTTNPGGWGGWMNFASSSMYSDSKSSGGGQGSGTGGSMARFAIVNNILYAVTNQHMQLFDITQPKNPQKGNVVTLGWGIETIYPYKDRLYVGSTTGMHILSNADPNNPVRVSTLSHVRACDPVVVHDTYAFVTLRAQQGSAMCGPAQNNQLDVIDVSNMYSPKLLKSFPMQEPYGLGVDHPTLFVCEGKYGLKSYDVSDPLQLDKKLLNHFKGMDAYDVIPLSTQVLMLIGKDGFYQYDYSNRNNPKLISKIPVRRKDL</sequence>
<dbReference type="Proteomes" id="UP000239590">
    <property type="component" value="Unassembled WGS sequence"/>
</dbReference>
<protein>
    <recommendedName>
        <fullName evidence="3">LVIVD repeat-containing protein</fullName>
    </recommendedName>
</protein>